<dbReference type="GO" id="GO:0005737">
    <property type="term" value="C:cytoplasm"/>
    <property type="evidence" value="ECO:0007669"/>
    <property type="project" value="TreeGrafter"/>
</dbReference>
<dbReference type="GO" id="GO:0016846">
    <property type="term" value="F:carbon-sulfur lyase activity"/>
    <property type="evidence" value="ECO:0007669"/>
    <property type="project" value="TreeGrafter"/>
</dbReference>
<dbReference type="InterPro" id="IPR015422">
    <property type="entry name" value="PyrdxlP-dep_Trfase_small"/>
</dbReference>
<dbReference type="InterPro" id="IPR054542">
    <property type="entry name" value="Cys_met_metab_PP"/>
</dbReference>
<gene>
    <name evidence="6" type="ORF">WJX74_009715</name>
</gene>
<dbReference type="GO" id="GO:0030170">
    <property type="term" value="F:pyridoxal phosphate binding"/>
    <property type="evidence" value="ECO:0007669"/>
    <property type="project" value="InterPro"/>
</dbReference>
<dbReference type="InterPro" id="IPR015421">
    <property type="entry name" value="PyrdxlP-dep_Trfase_major"/>
</dbReference>
<evidence type="ECO:0000313" key="7">
    <source>
        <dbReference type="Proteomes" id="UP001438707"/>
    </source>
</evidence>
<sequence>MVADHPLSVETLAVKGTSPHYDEGSAVQPIYQTSTFLFQGEVGYENVRYTRCNNGPNHMALSAHIAALENTEAAMVASSGMAAISTALLAFLQAGDHLLMQNTCYGGTYDFVTKNLPAWKISHSLIDASQPNTWKAALKPSTKIIYVESLCNPSSDVPDLQAVVSFAKANSLMSFIDNTFASPVLCRPADLGFDIVLESATKYMGGHSDLIAGSYAGSKRNVQKILQLHNHMGGSLDPNSIFLIQRGLKTLPLRVHQACSNALALAELLQKQPQVDTVRYAGLRDHRDHRLVQKYFGGHAGGVFCFDLKGSLEDGQTFLHALKIPLLAPSLGSVETLITQPALTSHAGLTPDEMQAAGIKDGTIRVAVGIEHADDLIADFKQALSAIDKAKVHSNGIA</sequence>
<dbReference type="PIRSF" id="PIRSF001434">
    <property type="entry name" value="CGS"/>
    <property type="match status" value="1"/>
</dbReference>
<name>A0AAW1QJP5_9CHLO</name>
<dbReference type="Pfam" id="PF01053">
    <property type="entry name" value="Cys_Met_Meta_PP"/>
    <property type="match status" value="1"/>
</dbReference>
<comment type="caution">
    <text evidence="6">The sequence shown here is derived from an EMBL/GenBank/DDBJ whole genome shotgun (WGS) entry which is preliminary data.</text>
</comment>
<comment type="cofactor">
    <cofactor evidence="1 5">
        <name>pyridoxal 5'-phosphate</name>
        <dbReference type="ChEBI" id="CHEBI:597326"/>
    </cofactor>
</comment>
<dbReference type="AlphaFoldDB" id="A0AAW1QJP5"/>
<keyword evidence="7" id="KW-1185">Reference proteome</keyword>
<reference evidence="6 7" key="1">
    <citation type="journal article" date="2024" name="Nat. Commun.">
        <title>Phylogenomics reveals the evolutionary origins of lichenization in chlorophyte algae.</title>
        <authorList>
            <person name="Puginier C."/>
            <person name="Libourel C."/>
            <person name="Otte J."/>
            <person name="Skaloud P."/>
            <person name="Haon M."/>
            <person name="Grisel S."/>
            <person name="Petersen M."/>
            <person name="Berrin J.G."/>
            <person name="Delaux P.M."/>
            <person name="Dal Grande F."/>
            <person name="Keller J."/>
        </authorList>
    </citation>
    <scope>NUCLEOTIDE SEQUENCE [LARGE SCALE GENOMIC DNA]</scope>
    <source>
        <strain evidence="6 7">SAG 2145</strain>
    </source>
</reference>
<evidence type="ECO:0000256" key="3">
    <source>
        <dbReference type="ARBA" id="ARBA00022898"/>
    </source>
</evidence>
<dbReference type="EMBL" id="JALJOS010000036">
    <property type="protein sequence ID" value="KAK9821696.1"/>
    <property type="molecule type" value="Genomic_DNA"/>
</dbReference>
<dbReference type="SUPFAM" id="SSF53383">
    <property type="entry name" value="PLP-dependent transferases"/>
    <property type="match status" value="1"/>
</dbReference>
<comment type="similarity">
    <text evidence="2 5">Belongs to the trans-sulfuration enzymes family.</text>
</comment>
<dbReference type="PANTHER" id="PTHR11808:SF80">
    <property type="entry name" value="CYSTATHIONINE GAMMA-LYASE"/>
    <property type="match status" value="1"/>
</dbReference>
<evidence type="ECO:0000256" key="2">
    <source>
        <dbReference type="ARBA" id="ARBA00009077"/>
    </source>
</evidence>
<evidence type="ECO:0000256" key="1">
    <source>
        <dbReference type="ARBA" id="ARBA00001933"/>
    </source>
</evidence>
<evidence type="ECO:0000313" key="6">
    <source>
        <dbReference type="EMBL" id="KAK9821696.1"/>
    </source>
</evidence>
<dbReference type="Gene3D" id="3.40.640.10">
    <property type="entry name" value="Type I PLP-dependent aspartate aminotransferase-like (Major domain)"/>
    <property type="match status" value="1"/>
</dbReference>
<organism evidence="6 7">
    <name type="scientific">Apatococcus lobatus</name>
    <dbReference type="NCBI Taxonomy" id="904363"/>
    <lineage>
        <taxon>Eukaryota</taxon>
        <taxon>Viridiplantae</taxon>
        <taxon>Chlorophyta</taxon>
        <taxon>core chlorophytes</taxon>
        <taxon>Trebouxiophyceae</taxon>
        <taxon>Chlorellales</taxon>
        <taxon>Chlorellaceae</taxon>
        <taxon>Apatococcus</taxon>
    </lineage>
</organism>
<dbReference type="PROSITE" id="PS00868">
    <property type="entry name" value="CYS_MET_METAB_PP"/>
    <property type="match status" value="1"/>
</dbReference>
<dbReference type="InterPro" id="IPR015424">
    <property type="entry name" value="PyrdxlP-dep_Trfase"/>
</dbReference>
<evidence type="ECO:0008006" key="8">
    <source>
        <dbReference type="Google" id="ProtNLM"/>
    </source>
</evidence>
<dbReference type="CDD" id="cd00614">
    <property type="entry name" value="CGS_like"/>
    <property type="match status" value="1"/>
</dbReference>
<keyword evidence="3 4" id="KW-0663">Pyridoxal phosphate</keyword>
<dbReference type="GO" id="GO:0019346">
    <property type="term" value="P:transsulfuration"/>
    <property type="evidence" value="ECO:0007669"/>
    <property type="project" value="InterPro"/>
</dbReference>
<dbReference type="Proteomes" id="UP001438707">
    <property type="component" value="Unassembled WGS sequence"/>
</dbReference>
<evidence type="ECO:0000256" key="4">
    <source>
        <dbReference type="PIRSR" id="PIRSR001434-2"/>
    </source>
</evidence>
<proteinExistence type="inferred from homology"/>
<dbReference type="InterPro" id="IPR000277">
    <property type="entry name" value="Cys/Met-Metab_PyrdxlP-dep_enz"/>
</dbReference>
<dbReference type="FunFam" id="3.40.640.10:FF:000046">
    <property type="entry name" value="Cystathionine gamma-lyase"/>
    <property type="match status" value="1"/>
</dbReference>
<feature type="modified residue" description="N6-(pyridoxal phosphate)lysine" evidence="4">
    <location>
        <position position="202"/>
    </location>
</feature>
<accession>A0AAW1QJP5</accession>
<dbReference type="PANTHER" id="PTHR11808">
    <property type="entry name" value="TRANS-SULFURATION ENZYME FAMILY MEMBER"/>
    <property type="match status" value="1"/>
</dbReference>
<protein>
    <recommendedName>
        <fullName evidence="8">Cystathionine beta-lyase</fullName>
    </recommendedName>
</protein>
<dbReference type="Gene3D" id="3.90.1150.10">
    <property type="entry name" value="Aspartate Aminotransferase, domain 1"/>
    <property type="match status" value="1"/>
</dbReference>
<evidence type="ECO:0000256" key="5">
    <source>
        <dbReference type="RuleBase" id="RU362118"/>
    </source>
</evidence>